<comment type="subcellular location">
    <subcellularLocation>
        <location evidence="3">Endoplasmic reticulum membrane</location>
    </subcellularLocation>
    <subcellularLocation>
        <location evidence="2">Nucleus membrane</location>
    </subcellularLocation>
</comment>
<feature type="transmembrane region" description="Helical" evidence="13">
    <location>
        <begin position="387"/>
        <end position="405"/>
    </location>
</feature>
<dbReference type="EMBL" id="MCFA01000288">
    <property type="protein sequence ID" value="ORX95138.1"/>
    <property type="molecule type" value="Genomic_DNA"/>
</dbReference>
<feature type="transmembrane region" description="Helical" evidence="13">
    <location>
        <begin position="412"/>
        <end position="432"/>
    </location>
</feature>
<dbReference type="AlphaFoldDB" id="A0A1Y1YAY5"/>
<evidence type="ECO:0008006" key="16">
    <source>
        <dbReference type="Google" id="ProtNLM"/>
    </source>
</evidence>
<dbReference type="OrthoDB" id="5311848at2759"/>
<keyword evidence="15" id="KW-1185">Reference proteome</keyword>
<dbReference type="PANTHER" id="PTHR28012">
    <property type="entry name" value="NUCLEAR FUSION PROTEIN KAR5"/>
    <property type="match status" value="1"/>
</dbReference>
<comment type="caution">
    <text evidence="14">The sequence shown here is derived from an EMBL/GenBank/DDBJ whole genome shotgun (WGS) entry which is preliminary data.</text>
</comment>
<name>A0A1Y1YAY5_9PLEO</name>
<evidence type="ECO:0000256" key="13">
    <source>
        <dbReference type="SAM" id="Phobius"/>
    </source>
</evidence>
<evidence type="ECO:0000256" key="4">
    <source>
        <dbReference type="ARBA" id="ARBA00010473"/>
    </source>
</evidence>
<keyword evidence="6 13" id="KW-0812">Transmembrane</keyword>
<dbReference type="GO" id="GO:0048288">
    <property type="term" value="P:nuclear membrane fusion involved in karyogamy"/>
    <property type="evidence" value="ECO:0007669"/>
    <property type="project" value="InterPro"/>
</dbReference>
<feature type="transmembrane region" description="Helical" evidence="13">
    <location>
        <begin position="456"/>
        <end position="476"/>
    </location>
</feature>
<gene>
    <name evidence="14" type="ORF">BCR34DRAFT_594230</name>
</gene>
<evidence type="ECO:0000313" key="15">
    <source>
        <dbReference type="Proteomes" id="UP000193144"/>
    </source>
</evidence>
<evidence type="ECO:0000256" key="11">
    <source>
        <dbReference type="ARBA" id="ARBA00023180"/>
    </source>
</evidence>
<evidence type="ECO:0000256" key="1">
    <source>
        <dbReference type="ARBA" id="ARBA00003389"/>
    </source>
</evidence>
<keyword evidence="8" id="KW-0256">Endoplasmic reticulum</keyword>
<comment type="similarity">
    <text evidence="4">Belongs to the KAR5 family.</text>
</comment>
<keyword evidence="12" id="KW-0539">Nucleus</keyword>
<sequence length="524" mass="58426">MLQHAPVQQPEILSQALGLIHSMQSSPTCHRLAGLTLVNDCQSLKEAPSNISRNYEAILEEVKSAYAARLAICELKGARAAIPRECEVLVPSSRACIKHRFSSFFSRSAESDELCYPDVSRAQFDRCLRALESKAQWWTSYSNARQNAVVMCYASRGGIERDQKLSLYESLAEVALDIESSLALAAQEARGRLQEQLEFVEKIRMSQVVALQDIRSSREATNSVFVQFHDMFQTFKDMLGQASASSETLAQNLDTSGLHVEKARAEMQDLFKEVAEASSQHAATHNQNHDLAVAILKMNHEMARAIQLNHEQINMLVESVGTLRDEVYSSTEQAKDMQAVQGDIAEHMTRLNGTFQLLETTAGNLQTTIDATTETIQMLSAFGGITSNPKLLGGTLLCLLGVWFTSRRIAGVFMALTGLFWILHTVGIHEWLRDVPLPRESWDSAITFAKSHPPPVWISLGLAGICIFSVALWSYIDATYLYQYEDEHGAKGVLPSIETPDYPATPPPRRRHGFNPFWTVRSMF</sequence>
<keyword evidence="10 13" id="KW-0472">Membrane</keyword>
<comment type="function">
    <text evidence="1">Required for nuclear membrane fusion during karyogamy.</text>
</comment>
<evidence type="ECO:0000256" key="2">
    <source>
        <dbReference type="ARBA" id="ARBA00004126"/>
    </source>
</evidence>
<keyword evidence="5" id="KW-0415">Karyogamy</keyword>
<evidence type="ECO:0000313" key="14">
    <source>
        <dbReference type="EMBL" id="ORX95138.1"/>
    </source>
</evidence>
<evidence type="ECO:0000256" key="7">
    <source>
        <dbReference type="ARBA" id="ARBA00022729"/>
    </source>
</evidence>
<evidence type="ECO:0000256" key="9">
    <source>
        <dbReference type="ARBA" id="ARBA00022989"/>
    </source>
</evidence>
<evidence type="ECO:0000256" key="8">
    <source>
        <dbReference type="ARBA" id="ARBA00022824"/>
    </source>
</evidence>
<organism evidence="14 15">
    <name type="scientific">Clohesyomyces aquaticus</name>
    <dbReference type="NCBI Taxonomy" id="1231657"/>
    <lineage>
        <taxon>Eukaryota</taxon>
        <taxon>Fungi</taxon>
        <taxon>Dikarya</taxon>
        <taxon>Ascomycota</taxon>
        <taxon>Pezizomycotina</taxon>
        <taxon>Dothideomycetes</taxon>
        <taxon>Pleosporomycetidae</taxon>
        <taxon>Pleosporales</taxon>
        <taxon>Lindgomycetaceae</taxon>
        <taxon>Clohesyomyces</taxon>
    </lineage>
</organism>
<dbReference type="Proteomes" id="UP000193144">
    <property type="component" value="Unassembled WGS sequence"/>
</dbReference>
<dbReference type="STRING" id="1231657.A0A1Y1YAY5"/>
<evidence type="ECO:0000256" key="3">
    <source>
        <dbReference type="ARBA" id="ARBA00004586"/>
    </source>
</evidence>
<evidence type="ECO:0000256" key="6">
    <source>
        <dbReference type="ARBA" id="ARBA00022692"/>
    </source>
</evidence>
<reference evidence="14 15" key="1">
    <citation type="submission" date="2016-07" db="EMBL/GenBank/DDBJ databases">
        <title>Pervasive Adenine N6-methylation of Active Genes in Fungi.</title>
        <authorList>
            <consortium name="DOE Joint Genome Institute"/>
            <person name="Mondo S.J."/>
            <person name="Dannebaum R.O."/>
            <person name="Kuo R.C."/>
            <person name="Labutti K."/>
            <person name="Haridas S."/>
            <person name="Kuo A."/>
            <person name="Salamov A."/>
            <person name="Ahrendt S.R."/>
            <person name="Lipzen A."/>
            <person name="Sullivan W."/>
            <person name="Andreopoulos W.B."/>
            <person name="Clum A."/>
            <person name="Lindquist E."/>
            <person name="Daum C."/>
            <person name="Ramamoorthy G.K."/>
            <person name="Gryganskyi A."/>
            <person name="Culley D."/>
            <person name="Magnuson J.K."/>
            <person name="James T.Y."/>
            <person name="O'Malley M.A."/>
            <person name="Stajich J.E."/>
            <person name="Spatafora J.W."/>
            <person name="Visel A."/>
            <person name="Grigoriev I.V."/>
        </authorList>
    </citation>
    <scope>NUCLEOTIDE SEQUENCE [LARGE SCALE GENOMIC DNA]</scope>
    <source>
        <strain evidence="14 15">CBS 115471</strain>
    </source>
</reference>
<dbReference type="PANTHER" id="PTHR28012:SF1">
    <property type="entry name" value="NUCLEAR FUSION PROTEIN KAR5"/>
    <property type="match status" value="1"/>
</dbReference>
<protein>
    <recommendedName>
        <fullName evidence="16">Nuclear membrane fusion protein Kar5</fullName>
    </recommendedName>
</protein>
<dbReference type="GO" id="GO:0000742">
    <property type="term" value="P:karyogamy involved in conjugation with cellular fusion"/>
    <property type="evidence" value="ECO:0007669"/>
    <property type="project" value="InterPro"/>
</dbReference>
<evidence type="ECO:0000256" key="10">
    <source>
        <dbReference type="ARBA" id="ARBA00023136"/>
    </source>
</evidence>
<keyword evidence="9 13" id="KW-1133">Transmembrane helix</keyword>
<dbReference type="GO" id="GO:0031965">
    <property type="term" value="C:nuclear membrane"/>
    <property type="evidence" value="ECO:0007669"/>
    <property type="project" value="UniProtKB-SubCell"/>
</dbReference>
<evidence type="ECO:0000256" key="5">
    <source>
        <dbReference type="ARBA" id="ARBA00022459"/>
    </source>
</evidence>
<keyword evidence="7" id="KW-0732">Signal</keyword>
<dbReference type="InterPro" id="IPR007292">
    <property type="entry name" value="Nuclear_fusion_Kar5"/>
</dbReference>
<evidence type="ECO:0000256" key="12">
    <source>
        <dbReference type="ARBA" id="ARBA00023242"/>
    </source>
</evidence>
<dbReference type="GO" id="GO:0005789">
    <property type="term" value="C:endoplasmic reticulum membrane"/>
    <property type="evidence" value="ECO:0007669"/>
    <property type="project" value="UniProtKB-SubCell"/>
</dbReference>
<accession>A0A1Y1YAY5</accession>
<proteinExistence type="inferred from homology"/>
<keyword evidence="11" id="KW-0325">Glycoprotein</keyword>